<proteinExistence type="inferred from homology"/>
<dbReference type="InterPro" id="IPR000523">
    <property type="entry name" value="Mg_chelatse_chII-like_cat_dom"/>
</dbReference>
<name>A0A6J4SE23_9ACTN</name>
<dbReference type="Pfam" id="PF13541">
    <property type="entry name" value="ChlI"/>
    <property type="match status" value="1"/>
</dbReference>
<dbReference type="NCBIfam" id="TIGR00368">
    <property type="entry name" value="YifB family Mg chelatase-like AAA ATPase"/>
    <property type="match status" value="1"/>
</dbReference>
<dbReference type="EMBL" id="CADCVP010000170">
    <property type="protein sequence ID" value="CAA9495836.1"/>
    <property type="molecule type" value="Genomic_DNA"/>
</dbReference>
<dbReference type="InterPro" id="IPR020568">
    <property type="entry name" value="Ribosomal_Su5_D2-typ_SF"/>
</dbReference>
<dbReference type="InterPro" id="IPR045006">
    <property type="entry name" value="CHLI-like"/>
</dbReference>
<sequence length="506" mass="52916">MLARVITFAIDGVDARRVEVEADIRPGLPAFTIVGLADTGVREARERVRSALVNSGFEFPQRRITVNLAPADLRKIGPSFDLPLAIAVLVAGGQLDQARLDGCAVVGELSLNGDLRSVRGALAFAQAAIREERERLLIPDRAAAEAALVPGVEVLAADSLRAAVAVLEGGEPVGPAVAPSPPAAAGVPRVDLADVRGQSAAVPALEVAAAGGHNLYLHGPPGTGKTMLARRLATLLPALTRSEAIEVTRIHSVVGLHTRGELVAERPFRAPHHTISAAGLVGGGSPPAPGESTLAHHGVLFLDELSEFPRSSLEALRQPLEDGHVTIVRGQRTVVFPTRCMLVAASNPCPCGTSGPGCRCSGADLSRHRRKLSGPLLDRMDIVVAVERPTAVALREQRCPSSAAVRDRVEAARERQLARLRGHAVSCNAQVPAGDLQALSAATTAALDLLARLHDRHALSARGQARVLRVARTFADLADSARVRPEHVLAAAALRHEADGTAGMAA</sequence>
<feature type="domain" description="AAA+ ATPase" evidence="2">
    <location>
        <begin position="211"/>
        <end position="390"/>
    </location>
</feature>
<dbReference type="InterPro" id="IPR004482">
    <property type="entry name" value="Mg_chelat-rel"/>
</dbReference>
<comment type="similarity">
    <text evidence="1">Belongs to the Mg-chelatase subunits D/I family. ComM subfamily.</text>
</comment>
<accession>A0A6J4SE23</accession>
<dbReference type="PANTHER" id="PTHR32039:SF7">
    <property type="entry name" value="COMPETENCE PROTEIN COMM"/>
    <property type="match status" value="1"/>
</dbReference>
<dbReference type="Gene3D" id="3.40.50.300">
    <property type="entry name" value="P-loop containing nucleotide triphosphate hydrolases"/>
    <property type="match status" value="1"/>
</dbReference>
<evidence type="ECO:0000256" key="1">
    <source>
        <dbReference type="ARBA" id="ARBA00006354"/>
    </source>
</evidence>
<dbReference type="GO" id="GO:0005524">
    <property type="term" value="F:ATP binding"/>
    <property type="evidence" value="ECO:0007669"/>
    <property type="project" value="InterPro"/>
</dbReference>
<dbReference type="PANTHER" id="PTHR32039">
    <property type="entry name" value="MAGNESIUM-CHELATASE SUBUNIT CHLI"/>
    <property type="match status" value="1"/>
</dbReference>
<dbReference type="Pfam" id="PF13335">
    <property type="entry name" value="Mg_chelatase_C"/>
    <property type="match status" value="1"/>
</dbReference>
<dbReference type="SUPFAM" id="SSF54211">
    <property type="entry name" value="Ribosomal protein S5 domain 2-like"/>
    <property type="match status" value="1"/>
</dbReference>
<dbReference type="SUPFAM" id="SSF52540">
    <property type="entry name" value="P-loop containing nucleoside triphosphate hydrolases"/>
    <property type="match status" value="1"/>
</dbReference>
<reference evidence="3" key="1">
    <citation type="submission" date="2020-02" db="EMBL/GenBank/DDBJ databases">
        <authorList>
            <person name="Meier V. D."/>
        </authorList>
    </citation>
    <scope>NUCLEOTIDE SEQUENCE</scope>
    <source>
        <strain evidence="3">AVDCRST_MAG69</strain>
    </source>
</reference>
<evidence type="ECO:0000313" key="3">
    <source>
        <dbReference type="EMBL" id="CAA9495836.1"/>
    </source>
</evidence>
<evidence type="ECO:0000259" key="2">
    <source>
        <dbReference type="SMART" id="SM00382"/>
    </source>
</evidence>
<dbReference type="InterPro" id="IPR027417">
    <property type="entry name" value="P-loop_NTPase"/>
</dbReference>
<dbReference type="SMART" id="SM00382">
    <property type="entry name" value="AAA"/>
    <property type="match status" value="1"/>
</dbReference>
<dbReference type="CDD" id="cd00009">
    <property type="entry name" value="AAA"/>
    <property type="match status" value="1"/>
</dbReference>
<dbReference type="InterPro" id="IPR025158">
    <property type="entry name" value="Mg_chelat-rel_C"/>
</dbReference>
<dbReference type="InterPro" id="IPR014721">
    <property type="entry name" value="Ribsml_uS5_D2-typ_fold_subgr"/>
</dbReference>
<gene>
    <name evidence="3" type="ORF">AVDCRST_MAG69-1609</name>
</gene>
<dbReference type="Gene3D" id="3.30.230.10">
    <property type="match status" value="1"/>
</dbReference>
<organism evidence="3">
    <name type="scientific">uncultured Solirubrobacteraceae bacterium</name>
    <dbReference type="NCBI Taxonomy" id="1162706"/>
    <lineage>
        <taxon>Bacteria</taxon>
        <taxon>Bacillati</taxon>
        <taxon>Actinomycetota</taxon>
        <taxon>Thermoleophilia</taxon>
        <taxon>Solirubrobacterales</taxon>
        <taxon>Solirubrobacteraceae</taxon>
        <taxon>environmental samples</taxon>
    </lineage>
</organism>
<dbReference type="Pfam" id="PF01078">
    <property type="entry name" value="Mg_chelatase"/>
    <property type="match status" value="1"/>
</dbReference>
<dbReference type="AlphaFoldDB" id="A0A6J4SE23"/>
<protein>
    <submittedName>
        <fullName evidence="3">MG(2+) CHELATASE FAMILY PROTEIN / ComM-related protein</fullName>
    </submittedName>
</protein>
<dbReference type="InterPro" id="IPR003593">
    <property type="entry name" value="AAA+_ATPase"/>
</dbReference>